<evidence type="ECO:0000256" key="1">
    <source>
        <dbReference type="SAM" id="MobiDB-lite"/>
    </source>
</evidence>
<dbReference type="SUPFAM" id="SSF52540">
    <property type="entry name" value="P-loop containing nucleoside triphosphate hydrolases"/>
    <property type="match status" value="1"/>
</dbReference>
<dbReference type="Proteomes" id="UP001500547">
    <property type="component" value="Unassembled WGS sequence"/>
</dbReference>
<comment type="caution">
    <text evidence="3">The sequence shown here is derived from an EMBL/GenBank/DDBJ whole genome shotgun (WGS) entry which is preliminary data.</text>
</comment>
<accession>A0ABP9QEK9</accession>
<protein>
    <recommendedName>
        <fullName evidence="2">AAA+ ATPase domain-containing protein</fullName>
    </recommendedName>
</protein>
<dbReference type="EMBL" id="BAABLD010000005">
    <property type="protein sequence ID" value="GAA5160647.1"/>
    <property type="molecule type" value="Genomic_DNA"/>
</dbReference>
<evidence type="ECO:0000313" key="4">
    <source>
        <dbReference type="Proteomes" id="UP001500547"/>
    </source>
</evidence>
<evidence type="ECO:0000259" key="2">
    <source>
        <dbReference type="SMART" id="SM00382"/>
    </source>
</evidence>
<organism evidence="3 4">
    <name type="scientific">Viridibacterium curvum</name>
    <dbReference type="NCBI Taxonomy" id="1101404"/>
    <lineage>
        <taxon>Bacteria</taxon>
        <taxon>Pseudomonadati</taxon>
        <taxon>Pseudomonadota</taxon>
        <taxon>Betaproteobacteria</taxon>
        <taxon>Rhodocyclales</taxon>
        <taxon>Rhodocyclaceae</taxon>
        <taxon>Viridibacterium</taxon>
    </lineage>
</organism>
<feature type="compositionally biased region" description="Basic and acidic residues" evidence="1">
    <location>
        <begin position="369"/>
        <end position="378"/>
    </location>
</feature>
<name>A0ABP9QEK9_9RHOO</name>
<proteinExistence type="predicted"/>
<dbReference type="CDD" id="cd00009">
    <property type="entry name" value="AAA"/>
    <property type="match status" value="1"/>
</dbReference>
<dbReference type="InterPro" id="IPR027417">
    <property type="entry name" value="P-loop_NTPase"/>
</dbReference>
<sequence>MYESFYGLSGRPFQLNPDPAFYYGSRGHRRAMAYLEYGLHQNEGFIVITGEVGAGKTTLVRSLLQKLEQTKVVAAHLVSTQLDADDILRLVAASFGIPSKGLEKADVLLALEAFLVSVTASGKRALLIVDEAQNLTPHAVEELRMLSNFQLEDHALLQSFLVGQPEFRDTMQSPHMSQLRQRVIATYHLGPMDADETKAYIEHRLKHVNWAGDPRIEPSAFAMIHSFTGGVPRKINTLCDRLLLAGFLTESHVLAEAQVNEVIREIREEAPERESAQHAVPPLQPNRSAPLPSHAVAADALAGLGRIDPQSVLGDPGLLRLMADAAAGFQASRLEERVAKLENAFAALVTLMQQASAAAQPPSNVAPLKTDKRAAKGG</sequence>
<gene>
    <name evidence="3" type="ORF">GCM10025770_08580</name>
</gene>
<reference evidence="4" key="1">
    <citation type="journal article" date="2019" name="Int. J. Syst. Evol. Microbiol.">
        <title>The Global Catalogue of Microorganisms (GCM) 10K type strain sequencing project: providing services to taxonomists for standard genome sequencing and annotation.</title>
        <authorList>
            <consortium name="The Broad Institute Genomics Platform"/>
            <consortium name="The Broad Institute Genome Sequencing Center for Infectious Disease"/>
            <person name="Wu L."/>
            <person name="Ma J."/>
        </authorList>
    </citation>
    <scope>NUCLEOTIDE SEQUENCE [LARGE SCALE GENOMIC DNA]</scope>
    <source>
        <strain evidence="4">JCM 18715</strain>
    </source>
</reference>
<feature type="region of interest" description="Disordered" evidence="1">
    <location>
        <begin position="356"/>
        <end position="378"/>
    </location>
</feature>
<dbReference type="InterPro" id="IPR017466">
    <property type="entry name" value="XrtA-assoc_ATPase-like"/>
</dbReference>
<feature type="domain" description="AAA+ ATPase" evidence="2">
    <location>
        <begin position="42"/>
        <end position="215"/>
    </location>
</feature>
<feature type="region of interest" description="Disordered" evidence="1">
    <location>
        <begin position="270"/>
        <end position="291"/>
    </location>
</feature>
<dbReference type="RefSeq" id="WP_345531627.1">
    <property type="nucleotide sequence ID" value="NZ_BAABLD010000005.1"/>
</dbReference>
<dbReference type="SMART" id="SM00382">
    <property type="entry name" value="AAA"/>
    <property type="match status" value="1"/>
</dbReference>
<dbReference type="Gene3D" id="3.40.50.300">
    <property type="entry name" value="P-loop containing nucleotide triphosphate hydrolases"/>
    <property type="match status" value="1"/>
</dbReference>
<dbReference type="InterPro" id="IPR003593">
    <property type="entry name" value="AAA+_ATPase"/>
</dbReference>
<dbReference type="InterPro" id="IPR049945">
    <property type="entry name" value="AAA_22"/>
</dbReference>
<dbReference type="PANTHER" id="PTHR35894">
    <property type="entry name" value="GENERAL SECRETION PATHWAY PROTEIN A-RELATED"/>
    <property type="match status" value="1"/>
</dbReference>
<evidence type="ECO:0000313" key="3">
    <source>
        <dbReference type="EMBL" id="GAA5160647.1"/>
    </source>
</evidence>
<dbReference type="PANTHER" id="PTHR35894:SF1">
    <property type="entry name" value="PHOSPHORIBULOKINASE _ URIDINE KINASE FAMILY"/>
    <property type="match status" value="1"/>
</dbReference>
<dbReference type="Pfam" id="PF13401">
    <property type="entry name" value="AAA_22"/>
    <property type="match status" value="1"/>
</dbReference>
<dbReference type="InterPro" id="IPR052026">
    <property type="entry name" value="ExeA_AAA_ATPase_DNA-bind"/>
</dbReference>
<dbReference type="NCBIfam" id="TIGR03015">
    <property type="entry name" value="pepcterm_ATPase"/>
    <property type="match status" value="1"/>
</dbReference>
<keyword evidence="4" id="KW-1185">Reference proteome</keyword>